<gene>
    <name evidence="2" type="ORF">AB5J51_13505</name>
</gene>
<accession>A0AB39Y5V9</accession>
<dbReference type="RefSeq" id="WP_369777782.1">
    <property type="nucleotide sequence ID" value="NZ_CP165727.1"/>
</dbReference>
<dbReference type="EMBL" id="CP165727">
    <property type="protein sequence ID" value="XDV63877.1"/>
    <property type="molecule type" value="Genomic_DNA"/>
</dbReference>
<dbReference type="AlphaFoldDB" id="A0AB39Y5V9"/>
<protein>
    <submittedName>
        <fullName evidence="2">Uncharacterized protein</fullName>
    </submittedName>
</protein>
<name>A0AB39Y5V9_9ACTN</name>
<feature type="region of interest" description="Disordered" evidence="1">
    <location>
        <begin position="50"/>
        <end position="75"/>
    </location>
</feature>
<sequence length="75" mass="8249">MRVSIEAQGNDAYVKVLTTTGRVYQLHVGIEGQSFDPDTEQGWVLQNTTPTLRRGSGVDPFSGDLSYGFSPNRTE</sequence>
<evidence type="ECO:0000313" key="2">
    <source>
        <dbReference type="EMBL" id="XDV63877.1"/>
    </source>
</evidence>
<proteinExistence type="predicted"/>
<reference evidence="2" key="1">
    <citation type="submission" date="2024-08" db="EMBL/GenBank/DDBJ databases">
        <authorList>
            <person name="Yu S.T."/>
        </authorList>
    </citation>
    <scope>NUCLEOTIDE SEQUENCE</scope>
    <source>
        <strain evidence="2">R33</strain>
    </source>
</reference>
<evidence type="ECO:0000256" key="1">
    <source>
        <dbReference type="SAM" id="MobiDB-lite"/>
    </source>
</evidence>
<organism evidence="2">
    <name type="scientific">Streptomyces sp. R33</name>
    <dbReference type="NCBI Taxonomy" id="3238629"/>
    <lineage>
        <taxon>Bacteria</taxon>
        <taxon>Bacillati</taxon>
        <taxon>Actinomycetota</taxon>
        <taxon>Actinomycetes</taxon>
        <taxon>Kitasatosporales</taxon>
        <taxon>Streptomycetaceae</taxon>
        <taxon>Streptomyces</taxon>
    </lineage>
</organism>